<keyword evidence="4" id="KW-1185">Reference proteome</keyword>
<dbReference type="RefSeq" id="WP_091104380.1">
    <property type="nucleotide sequence ID" value="NZ_FOBF01000020.1"/>
</dbReference>
<dbReference type="Proteomes" id="UP000198953">
    <property type="component" value="Unassembled WGS sequence"/>
</dbReference>
<evidence type="ECO:0000313" key="3">
    <source>
        <dbReference type="EMBL" id="SEM96763.1"/>
    </source>
</evidence>
<dbReference type="PANTHER" id="PTHR35526:SF3">
    <property type="entry name" value="ANTI-SIGMA-F FACTOR RSBW"/>
    <property type="match status" value="1"/>
</dbReference>
<dbReference type="PANTHER" id="PTHR35526">
    <property type="entry name" value="ANTI-SIGMA-F FACTOR RSBW-RELATED"/>
    <property type="match status" value="1"/>
</dbReference>
<proteinExistence type="predicted"/>
<evidence type="ECO:0000313" key="4">
    <source>
        <dbReference type="Proteomes" id="UP000198953"/>
    </source>
</evidence>
<gene>
    <name evidence="3" type="ORF">SAMN05660976_06479</name>
</gene>
<dbReference type="AlphaFoldDB" id="A0A1H8CNP6"/>
<dbReference type="STRING" id="46177.SAMN05660976_06479"/>
<reference evidence="3 4" key="1">
    <citation type="submission" date="2016-10" db="EMBL/GenBank/DDBJ databases">
        <authorList>
            <person name="de Groot N.N."/>
        </authorList>
    </citation>
    <scope>NUCLEOTIDE SEQUENCE [LARGE SCALE GENOMIC DNA]</scope>
    <source>
        <strain evidence="3 4">DSM 43357</strain>
    </source>
</reference>
<protein>
    <submittedName>
        <fullName evidence="3">Anti-sigma regulatory factor (Ser/Thr protein kinase)</fullName>
    </submittedName>
</protein>
<organism evidence="3 4">
    <name type="scientific">Nonomuraea pusilla</name>
    <dbReference type="NCBI Taxonomy" id="46177"/>
    <lineage>
        <taxon>Bacteria</taxon>
        <taxon>Bacillati</taxon>
        <taxon>Actinomycetota</taxon>
        <taxon>Actinomycetes</taxon>
        <taxon>Streptosporangiales</taxon>
        <taxon>Streptosporangiaceae</taxon>
        <taxon>Nonomuraea</taxon>
    </lineage>
</organism>
<name>A0A1H8CNP6_9ACTN</name>
<dbReference type="SUPFAM" id="SSF55874">
    <property type="entry name" value="ATPase domain of HSP90 chaperone/DNA topoisomerase II/histidine kinase"/>
    <property type="match status" value="1"/>
</dbReference>
<dbReference type="CDD" id="cd16936">
    <property type="entry name" value="HATPase_RsbW-like"/>
    <property type="match status" value="1"/>
</dbReference>
<dbReference type="GO" id="GO:0004674">
    <property type="term" value="F:protein serine/threonine kinase activity"/>
    <property type="evidence" value="ECO:0007669"/>
    <property type="project" value="UniProtKB-KW"/>
</dbReference>
<keyword evidence="1" id="KW-0723">Serine/threonine-protein kinase</keyword>
<dbReference type="Pfam" id="PF13581">
    <property type="entry name" value="HATPase_c_2"/>
    <property type="match status" value="1"/>
</dbReference>
<dbReference type="InterPro" id="IPR036890">
    <property type="entry name" value="HATPase_C_sf"/>
</dbReference>
<dbReference type="EMBL" id="FOBF01000020">
    <property type="protein sequence ID" value="SEM96763.1"/>
    <property type="molecule type" value="Genomic_DNA"/>
</dbReference>
<evidence type="ECO:0000256" key="1">
    <source>
        <dbReference type="ARBA" id="ARBA00022527"/>
    </source>
</evidence>
<dbReference type="InterPro" id="IPR050267">
    <property type="entry name" value="Anti-sigma-factor_SerPK"/>
</dbReference>
<keyword evidence="3" id="KW-0808">Transferase</keyword>
<sequence>MRTLLARSFTIADVTPLRGVVASSAASCGLRGPRLEDFVLAVHEAVVNAVKHGGGDGHVRIWTVDGVIRAEISDHGSGIPGGYDHGRRQPPEHAHSGRGIYLINRLCDAADFRTGPDGTTVRMTMRLPRPASARHGRAMKRIRVMAEGGSRSGRFTA</sequence>
<dbReference type="InterPro" id="IPR003594">
    <property type="entry name" value="HATPase_dom"/>
</dbReference>
<dbReference type="OrthoDB" id="4350801at2"/>
<dbReference type="Gene3D" id="3.30.565.10">
    <property type="entry name" value="Histidine kinase-like ATPase, C-terminal domain"/>
    <property type="match status" value="1"/>
</dbReference>
<feature type="domain" description="Histidine kinase/HSP90-like ATPase" evidence="2">
    <location>
        <begin position="10"/>
        <end position="124"/>
    </location>
</feature>
<evidence type="ECO:0000259" key="2">
    <source>
        <dbReference type="Pfam" id="PF13581"/>
    </source>
</evidence>
<accession>A0A1H8CNP6</accession>
<keyword evidence="3" id="KW-0418">Kinase</keyword>